<proteinExistence type="predicted"/>
<evidence type="ECO:0000313" key="2">
    <source>
        <dbReference type="EMBL" id="MBB4928434.1"/>
    </source>
</evidence>
<comment type="caution">
    <text evidence="2">The sequence shown here is derived from an EMBL/GenBank/DDBJ whole genome shotgun (WGS) entry which is preliminary data.</text>
</comment>
<name>A0A7W7RAN0_KITKI</name>
<gene>
    <name evidence="2" type="ORF">FHR34_007531</name>
</gene>
<protein>
    <submittedName>
        <fullName evidence="2">Uncharacterized protein</fullName>
    </submittedName>
</protein>
<sequence>MLLELAAEVVLVAKALKELTDAGFYRVEKIRMPDGTIRSEAHVYDTPQLSVPGVPRPGSGEATTGPAGTPPVKNRYQEPSHPTEQADQPSAGEEAEAPAGREERHAPVQQPPAVPDGQIREAVATLFRVIRPEPRLRLGEAEALVLAPLVAQWMERGSTAGDLAQAMLPGLPSPLHSPVGVLRSRLERKMPPEAPERPPPARYAECAKCHDPVPRPGICGACAGVGPRRVEVVDGAAVAAEGASRVRAAMNAARSRSDSRCRVPAAAI</sequence>
<evidence type="ECO:0000313" key="3">
    <source>
        <dbReference type="Proteomes" id="UP000540506"/>
    </source>
</evidence>
<accession>A0A7W7RAN0</accession>
<organism evidence="2 3">
    <name type="scientific">Kitasatospora kifunensis</name>
    <name type="common">Streptomyces kifunensis</name>
    <dbReference type="NCBI Taxonomy" id="58351"/>
    <lineage>
        <taxon>Bacteria</taxon>
        <taxon>Bacillati</taxon>
        <taxon>Actinomycetota</taxon>
        <taxon>Actinomycetes</taxon>
        <taxon>Kitasatosporales</taxon>
        <taxon>Streptomycetaceae</taxon>
        <taxon>Kitasatospora</taxon>
    </lineage>
</organism>
<dbReference type="Proteomes" id="UP000540506">
    <property type="component" value="Unassembled WGS sequence"/>
</dbReference>
<feature type="region of interest" description="Disordered" evidence="1">
    <location>
        <begin position="41"/>
        <end position="116"/>
    </location>
</feature>
<reference evidence="2 3" key="1">
    <citation type="submission" date="2020-08" db="EMBL/GenBank/DDBJ databases">
        <title>Sequencing the genomes of 1000 actinobacteria strains.</title>
        <authorList>
            <person name="Klenk H.-P."/>
        </authorList>
    </citation>
    <scope>NUCLEOTIDE SEQUENCE [LARGE SCALE GENOMIC DNA]</scope>
    <source>
        <strain evidence="2 3">DSM 41654</strain>
    </source>
</reference>
<evidence type="ECO:0000256" key="1">
    <source>
        <dbReference type="SAM" id="MobiDB-lite"/>
    </source>
</evidence>
<dbReference type="RefSeq" id="WP_184946920.1">
    <property type="nucleotide sequence ID" value="NZ_JACHJV010000003.1"/>
</dbReference>
<dbReference type="AlphaFoldDB" id="A0A7W7RAN0"/>
<dbReference type="EMBL" id="JACHJV010000003">
    <property type="protein sequence ID" value="MBB4928434.1"/>
    <property type="molecule type" value="Genomic_DNA"/>
</dbReference>
<keyword evidence="3" id="KW-1185">Reference proteome</keyword>